<evidence type="ECO:0000256" key="1">
    <source>
        <dbReference type="SAM" id="MobiDB-lite"/>
    </source>
</evidence>
<name>A0A8H7BZB9_9FUNG</name>
<reference evidence="2" key="1">
    <citation type="submission" date="2020-01" db="EMBL/GenBank/DDBJ databases">
        <title>Genome Sequencing of Three Apophysomyces-Like Fungal Strains Confirms a Novel Fungal Genus in the Mucoromycota with divergent Burkholderia-like Endosymbiotic Bacteria.</title>
        <authorList>
            <person name="Stajich J.E."/>
            <person name="Macias A.M."/>
            <person name="Carter-House D."/>
            <person name="Lovett B."/>
            <person name="Kasson L.R."/>
            <person name="Berry K."/>
            <person name="Grigoriev I."/>
            <person name="Chang Y."/>
            <person name="Spatafora J."/>
            <person name="Kasson M.T."/>
        </authorList>
    </citation>
    <scope>NUCLEOTIDE SEQUENCE</scope>
    <source>
        <strain evidence="2">NRRL A-21654</strain>
    </source>
</reference>
<dbReference type="EMBL" id="JABAYA010000031">
    <property type="protein sequence ID" value="KAF7728840.1"/>
    <property type="molecule type" value="Genomic_DNA"/>
</dbReference>
<organism evidence="2 3">
    <name type="scientific">Apophysomyces ossiformis</name>
    <dbReference type="NCBI Taxonomy" id="679940"/>
    <lineage>
        <taxon>Eukaryota</taxon>
        <taxon>Fungi</taxon>
        <taxon>Fungi incertae sedis</taxon>
        <taxon>Mucoromycota</taxon>
        <taxon>Mucoromycotina</taxon>
        <taxon>Mucoromycetes</taxon>
        <taxon>Mucorales</taxon>
        <taxon>Mucorineae</taxon>
        <taxon>Mucoraceae</taxon>
        <taxon>Apophysomyces</taxon>
    </lineage>
</organism>
<dbReference type="OrthoDB" id="1394818at2759"/>
<dbReference type="AlphaFoldDB" id="A0A8H7BZB9"/>
<feature type="region of interest" description="Disordered" evidence="1">
    <location>
        <begin position="283"/>
        <end position="302"/>
    </location>
</feature>
<accession>A0A8H7BZB9</accession>
<dbReference type="Pfam" id="PF10428">
    <property type="entry name" value="SOG2"/>
    <property type="match status" value="1"/>
</dbReference>
<evidence type="ECO:0000313" key="2">
    <source>
        <dbReference type="EMBL" id="KAF7728840.1"/>
    </source>
</evidence>
<proteinExistence type="predicted"/>
<feature type="region of interest" description="Disordered" evidence="1">
    <location>
        <begin position="464"/>
        <end position="504"/>
    </location>
</feature>
<gene>
    <name evidence="2" type="ORF">EC973_005466</name>
</gene>
<feature type="compositionally biased region" description="Polar residues" evidence="1">
    <location>
        <begin position="495"/>
        <end position="504"/>
    </location>
</feature>
<dbReference type="InterPro" id="IPR019487">
    <property type="entry name" value="RAM_signalling_pathway_SOG2"/>
</dbReference>
<dbReference type="Proteomes" id="UP000605846">
    <property type="component" value="Unassembled WGS sequence"/>
</dbReference>
<feature type="compositionally biased region" description="Low complexity" evidence="1">
    <location>
        <begin position="253"/>
        <end position="278"/>
    </location>
</feature>
<sequence length="504" mass="55118">MESHAALRSLAANPDSSVVGLSLNKHGIALQKLSTNRLTSRIAALPPLNLTKPMQFTPTEGFMATRNDMSSANLNLLSIDRTPLEHDAEYFQRRSVSGVRWSMAQLMEACHTLLFSATLLQRTLRRILTCIVNDGLTSAFTPILQKAKSNSERLAQAMESPSMDLVKHAASTIATLKELCLLIKARLSTLVQVLEAKYARHLLLSIHGATVDMKEVWEVLAPLLTGESTPQRTPSQAIQSYFPPARPSPMLQPTSSTPTSNHTNSNKSSSLSPLPLLLPAANRGRSHSEQMTSPIISPLTSPNTEDSTSLFNHLKLAVMGSLSVVELLKESIEEALATNVSSTLAKKLNDLARIGQHAAELTLRLDKALESMIKDEQPSSPSRKELSRRFWEDTNGYLKAIVSVMSSIRAISTEEEFVWPKTVKQGCLHVTRVTAEVAKLWNSDSVFAEDGYYLGGDDKQYHPIQRSVSSSEQTATSAQLSSSPSLFAADAPMNRKNSQTNSSS</sequence>
<keyword evidence="3" id="KW-1185">Reference proteome</keyword>
<feature type="compositionally biased region" description="Polar residues" evidence="1">
    <location>
        <begin position="227"/>
        <end position="239"/>
    </location>
</feature>
<feature type="region of interest" description="Disordered" evidence="1">
    <location>
        <begin position="227"/>
        <end position="278"/>
    </location>
</feature>
<evidence type="ECO:0000313" key="3">
    <source>
        <dbReference type="Proteomes" id="UP000605846"/>
    </source>
</evidence>
<comment type="caution">
    <text evidence="2">The sequence shown here is derived from an EMBL/GenBank/DDBJ whole genome shotgun (WGS) entry which is preliminary data.</text>
</comment>
<feature type="compositionally biased region" description="Polar residues" evidence="1">
    <location>
        <begin position="289"/>
        <end position="302"/>
    </location>
</feature>
<feature type="compositionally biased region" description="Polar residues" evidence="1">
    <location>
        <begin position="466"/>
        <end position="485"/>
    </location>
</feature>
<protein>
    <submittedName>
        <fullName evidence="2">Uncharacterized protein</fullName>
    </submittedName>
</protein>